<dbReference type="OrthoDB" id="6616313at2759"/>
<gene>
    <name evidence="2" type="ORF">FWK35_00009699</name>
</gene>
<dbReference type="Proteomes" id="UP000478052">
    <property type="component" value="Unassembled WGS sequence"/>
</dbReference>
<dbReference type="AlphaFoldDB" id="A0A6G0YWG8"/>
<protein>
    <submittedName>
        <fullName evidence="2">Uncharacterized protein</fullName>
    </submittedName>
</protein>
<sequence length="110" mass="12956">MVNSTRSGFLFRSHLFHYTINNYDNEELRCVAAILAYEMYVVKCLYNEVRLQNMSVLDLINFTSMRPSAQSTYQSSHLAAIHWTIIIMWIFFILRKRMNPKSPNCVSIQV</sequence>
<name>A0A6G0YWG8_APHCR</name>
<keyword evidence="1" id="KW-0812">Transmembrane</keyword>
<reference evidence="2 3" key="1">
    <citation type="submission" date="2019-08" db="EMBL/GenBank/DDBJ databases">
        <title>Whole genome of Aphis craccivora.</title>
        <authorList>
            <person name="Voronova N.V."/>
            <person name="Shulinski R.S."/>
            <person name="Bandarenka Y.V."/>
            <person name="Zhorov D.G."/>
            <person name="Warner D."/>
        </authorList>
    </citation>
    <scope>NUCLEOTIDE SEQUENCE [LARGE SCALE GENOMIC DNA]</scope>
    <source>
        <strain evidence="2">180601</strain>
        <tissue evidence="2">Whole Body</tissue>
    </source>
</reference>
<evidence type="ECO:0000313" key="2">
    <source>
        <dbReference type="EMBL" id="KAF0762435.1"/>
    </source>
</evidence>
<feature type="transmembrane region" description="Helical" evidence="1">
    <location>
        <begin position="75"/>
        <end position="94"/>
    </location>
</feature>
<proteinExistence type="predicted"/>
<feature type="non-terminal residue" evidence="2">
    <location>
        <position position="110"/>
    </location>
</feature>
<dbReference type="EMBL" id="VUJU01002147">
    <property type="protein sequence ID" value="KAF0762435.1"/>
    <property type="molecule type" value="Genomic_DNA"/>
</dbReference>
<evidence type="ECO:0000256" key="1">
    <source>
        <dbReference type="SAM" id="Phobius"/>
    </source>
</evidence>
<evidence type="ECO:0000313" key="3">
    <source>
        <dbReference type="Proteomes" id="UP000478052"/>
    </source>
</evidence>
<organism evidence="2 3">
    <name type="scientific">Aphis craccivora</name>
    <name type="common">Cowpea aphid</name>
    <dbReference type="NCBI Taxonomy" id="307492"/>
    <lineage>
        <taxon>Eukaryota</taxon>
        <taxon>Metazoa</taxon>
        <taxon>Ecdysozoa</taxon>
        <taxon>Arthropoda</taxon>
        <taxon>Hexapoda</taxon>
        <taxon>Insecta</taxon>
        <taxon>Pterygota</taxon>
        <taxon>Neoptera</taxon>
        <taxon>Paraneoptera</taxon>
        <taxon>Hemiptera</taxon>
        <taxon>Sternorrhyncha</taxon>
        <taxon>Aphidomorpha</taxon>
        <taxon>Aphidoidea</taxon>
        <taxon>Aphididae</taxon>
        <taxon>Aphidini</taxon>
        <taxon>Aphis</taxon>
        <taxon>Aphis</taxon>
    </lineage>
</organism>
<keyword evidence="1" id="KW-1133">Transmembrane helix</keyword>
<comment type="caution">
    <text evidence="2">The sequence shown here is derived from an EMBL/GenBank/DDBJ whole genome shotgun (WGS) entry which is preliminary data.</text>
</comment>
<keyword evidence="1" id="KW-0472">Membrane</keyword>
<keyword evidence="3" id="KW-1185">Reference proteome</keyword>
<accession>A0A6G0YWG8</accession>